<accession>A0ABD2N3M3</accession>
<feature type="signal peptide" evidence="2">
    <location>
        <begin position="1"/>
        <end position="16"/>
    </location>
</feature>
<organism evidence="3 4">
    <name type="scientific">Cryptolaemus montrouzieri</name>
    <dbReference type="NCBI Taxonomy" id="559131"/>
    <lineage>
        <taxon>Eukaryota</taxon>
        <taxon>Metazoa</taxon>
        <taxon>Ecdysozoa</taxon>
        <taxon>Arthropoda</taxon>
        <taxon>Hexapoda</taxon>
        <taxon>Insecta</taxon>
        <taxon>Pterygota</taxon>
        <taxon>Neoptera</taxon>
        <taxon>Endopterygota</taxon>
        <taxon>Coleoptera</taxon>
        <taxon>Polyphaga</taxon>
        <taxon>Cucujiformia</taxon>
        <taxon>Coccinelloidea</taxon>
        <taxon>Coccinellidae</taxon>
        <taxon>Scymninae</taxon>
        <taxon>Scymnini</taxon>
        <taxon>Cryptolaemus</taxon>
    </lineage>
</organism>
<dbReference type="EMBL" id="JABFTP020000062">
    <property type="protein sequence ID" value="KAL3273254.1"/>
    <property type="molecule type" value="Genomic_DNA"/>
</dbReference>
<evidence type="ECO:0000256" key="2">
    <source>
        <dbReference type="SAM" id="SignalP"/>
    </source>
</evidence>
<proteinExistence type="predicted"/>
<feature type="region of interest" description="Disordered" evidence="1">
    <location>
        <begin position="229"/>
        <end position="280"/>
    </location>
</feature>
<dbReference type="Proteomes" id="UP001516400">
    <property type="component" value="Unassembled WGS sequence"/>
</dbReference>
<feature type="compositionally biased region" description="Acidic residues" evidence="1">
    <location>
        <begin position="239"/>
        <end position="253"/>
    </location>
</feature>
<evidence type="ECO:0000256" key="1">
    <source>
        <dbReference type="SAM" id="MobiDB-lite"/>
    </source>
</evidence>
<keyword evidence="2" id="KW-0732">Signal</keyword>
<dbReference type="AlphaFoldDB" id="A0ABD2N3M3"/>
<feature type="chain" id="PRO_5044768240" evidence="2">
    <location>
        <begin position="17"/>
        <end position="342"/>
    </location>
</feature>
<keyword evidence="4" id="KW-1185">Reference proteome</keyword>
<evidence type="ECO:0000313" key="3">
    <source>
        <dbReference type="EMBL" id="KAL3273254.1"/>
    </source>
</evidence>
<gene>
    <name evidence="3" type="ORF">HHI36_014708</name>
</gene>
<sequence>MRCIIIFVAFSTLVRGGHISFPSSYSSASGEQYHPQGWSDLSQGSSDSVFGPVHKQVYPEHIPIIKNGVPVETPEVQAAKTHFYMEYLRSAALAALKPDPLDGQYAEEFHGGKYLPKNKGWTGGSNGPTHIQTGPIWEKNNGYNHNNFVPADTPEVHEAKLAHFQAYAAALSRAHSQKHHHRYRRSATEWAQPKYQGPIHVPQITPEGVPADTVEVQKARLIHHEALSQAAARAHAAGSDEEDNSWNESDEPEAWSGSADQGTQAYGPPKSAGWPSTPTNIAYKVHHDHIQKWHGPQHMPVLDHNGVPIDTPEVQHARKEHLAALAAESLKHKGWEGVQKKW</sequence>
<evidence type="ECO:0000313" key="4">
    <source>
        <dbReference type="Proteomes" id="UP001516400"/>
    </source>
</evidence>
<comment type="caution">
    <text evidence="3">The sequence shown here is derived from an EMBL/GenBank/DDBJ whole genome shotgun (WGS) entry which is preliminary data.</text>
</comment>
<reference evidence="3 4" key="1">
    <citation type="journal article" date="2021" name="BMC Biol.">
        <title>Horizontally acquired antibacterial genes associated with adaptive radiation of ladybird beetles.</title>
        <authorList>
            <person name="Li H.S."/>
            <person name="Tang X.F."/>
            <person name="Huang Y.H."/>
            <person name="Xu Z.Y."/>
            <person name="Chen M.L."/>
            <person name="Du X.Y."/>
            <person name="Qiu B.Y."/>
            <person name="Chen P.T."/>
            <person name="Zhang W."/>
            <person name="Slipinski A."/>
            <person name="Escalona H.E."/>
            <person name="Waterhouse R.M."/>
            <person name="Zwick A."/>
            <person name="Pang H."/>
        </authorList>
    </citation>
    <scope>NUCLEOTIDE SEQUENCE [LARGE SCALE GENOMIC DNA]</scope>
    <source>
        <strain evidence="3">SYSU2018</strain>
    </source>
</reference>
<protein>
    <submittedName>
        <fullName evidence="3">Uncharacterized protein</fullName>
    </submittedName>
</protein>
<name>A0ABD2N3M3_9CUCU</name>